<comment type="caution">
    <text evidence="1">The sequence shown here is derived from an EMBL/GenBank/DDBJ whole genome shotgun (WGS) entry which is preliminary data.</text>
</comment>
<sequence>MILNLLRYPPIPIQFSDKVPKHPSWSRCFYVWIIQPALAVVGAPENPVEVITGWFQSVRLSSLPNMFPTASLNFDVGALMILKPQDYLLQQNSVGFVSSPPLHRAALLSSSLLSTAASIDWSSHEKKMITNIDSDQKDPQMCSLYLMRRPRYNFIETVHRDVTQSMRGVLVDWLVEVNP</sequence>
<keyword evidence="2" id="KW-1185">Reference proteome</keyword>
<proteinExistence type="predicted"/>
<accession>A0A103YKT4</accession>
<evidence type="ECO:0000313" key="2">
    <source>
        <dbReference type="Proteomes" id="UP000243975"/>
    </source>
</evidence>
<dbReference type="Gramene" id="KVI10970">
    <property type="protein sequence ID" value="KVI10970"/>
    <property type="gene ID" value="Ccrd_010630"/>
</dbReference>
<organism evidence="1 2">
    <name type="scientific">Cynara cardunculus var. scolymus</name>
    <name type="common">Globe artichoke</name>
    <name type="synonym">Cynara scolymus</name>
    <dbReference type="NCBI Taxonomy" id="59895"/>
    <lineage>
        <taxon>Eukaryota</taxon>
        <taxon>Viridiplantae</taxon>
        <taxon>Streptophyta</taxon>
        <taxon>Embryophyta</taxon>
        <taxon>Tracheophyta</taxon>
        <taxon>Spermatophyta</taxon>
        <taxon>Magnoliopsida</taxon>
        <taxon>eudicotyledons</taxon>
        <taxon>Gunneridae</taxon>
        <taxon>Pentapetalae</taxon>
        <taxon>asterids</taxon>
        <taxon>campanulids</taxon>
        <taxon>Asterales</taxon>
        <taxon>Asteraceae</taxon>
        <taxon>Carduoideae</taxon>
        <taxon>Cardueae</taxon>
        <taxon>Carduinae</taxon>
        <taxon>Cynara</taxon>
    </lineage>
</organism>
<gene>
    <name evidence="1" type="ORF">Ccrd_010630</name>
</gene>
<reference evidence="1 2" key="1">
    <citation type="journal article" date="2016" name="Sci. Rep.">
        <title>The genome sequence of the outbreeding globe artichoke constructed de novo incorporating a phase-aware low-pass sequencing strategy of F1 progeny.</title>
        <authorList>
            <person name="Scaglione D."/>
            <person name="Reyes-Chin-Wo S."/>
            <person name="Acquadro A."/>
            <person name="Froenicke L."/>
            <person name="Portis E."/>
            <person name="Beitel C."/>
            <person name="Tirone M."/>
            <person name="Mauro R."/>
            <person name="Lo Monaco A."/>
            <person name="Mauromicale G."/>
            <person name="Faccioli P."/>
            <person name="Cattivelli L."/>
            <person name="Rieseberg L."/>
            <person name="Michelmore R."/>
            <person name="Lanteri S."/>
        </authorList>
    </citation>
    <scope>NUCLEOTIDE SEQUENCE [LARGE SCALE GENOMIC DNA]</scope>
    <source>
        <strain evidence="1">2C</strain>
    </source>
</reference>
<protein>
    <recommendedName>
        <fullName evidence="3">Cyclin N-terminal domain-containing protein</fullName>
    </recommendedName>
</protein>
<name>A0A103YKT4_CYNCS</name>
<evidence type="ECO:0000313" key="1">
    <source>
        <dbReference type="EMBL" id="KVI10970.1"/>
    </source>
</evidence>
<dbReference type="AlphaFoldDB" id="A0A103YKT4"/>
<evidence type="ECO:0008006" key="3">
    <source>
        <dbReference type="Google" id="ProtNLM"/>
    </source>
</evidence>
<dbReference type="Proteomes" id="UP000243975">
    <property type="component" value="Unassembled WGS sequence"/>
</dbReference>
<dbReference type="STRING" id="59895.A0A103YKT4"/>
<dbReference type="EMBL" id="LEKV01000971">
    <property type="protein sequence ID" value="KVI10970.1"/>
    <property type="molecule type" value="Genomic_DNA"/>
</dbReference>